<feature type="transmembrane region" description="Helical" evidence="8">
    <location>
        <begin position="295"/>
        <end position="313"/>
    </location>
</feature>
<keyword evidence="7 8" id="KW-0472">Membrane</keyword>
<feature type="transmembrane region" description="Helical" evidence="8">
    <location>
        <begin position="265"/>
        <end position="283"/>
    </location>
</feature>
<feature type="transmembrane region" description="Helical" evidence="8">
    <location>
        <begin position="359"/>
        <end position="382"/>
    </location>
</feature>
<dbReference type="PANTHER" id="PTHR43528:SF1">
    <property type="entry name" value="ALPHA-KETOGLUTARATE PERMEASE"/>
    <property type="match status" value="1"/>
</dbReference>
<gene>
    <name evidence="10" type="ORF">CWS72_16185</name>
</gene>
<comment type="caution">
    <text evidence="10">The sequence shown here is derived from an EMBL/GenBank/DDBJ whole genome shotgun (WGS) entry which is preliminary data.</text>
</comment>
<evidence type="ECO:0000256" key="7">
    <source>
        <dbReference type="ARBA" id="ARBA00023136"/>
    </source>
</evidence>
<dbReference type="AlphaFoldDB" id="A0A2N3PSL8"/>
<dbReference type="InterPro" id="IPR020846">
    <property type="entry name" value="MFS_dom"/>
</dbReference>
<keyword evidence="11" id="KW-1185">Reference proteome</keyword>
<dbReference type="OrthoDB" id="9783227at2"/>
<feature type="transmembrane region" description="Helical" evidence="8">
    <location>
        <begin position="177"/>
        <end position="197"/>
    </location>
</feature>
<dbReference type="PANTHER" id="PTHR43528">
    <property type="entry name" value="ALPHA-KETOGLUTARATE PERMEASE"/>
    <property type="match status" value="1"/>
</dbReference>
<feature type="transmembrane region" description="Helical" evidence="8">
    <location>
        <begin position="41"/>
        <end position="69"/>
    </location>
</feature>
<feature type="transmembrane region" description="Helical" evidence="8">
    <location>
        <begin position="153"/>
        <end position="171"/>
    </location>
</feature>
<protein>
    <submittedName>
        <fullName evidence="10">MFS transporter</fullName>
    </submittedName>
</protein>
<feature type="transmembrane region" description="Helical" evidence="8">
    <location>
        <begin position="114"/>
        <end position="132"/>
    </location>
</feature>
<dbReference type="GO" id="GO:0015293">
    <property type="term" value="F:symporter activity"/>
    <property type="evidence" value="ECO:0007669"/>
    <property type="project" value="UniProtKB-KW"/>
</dbReference>
<feature type="transmembrane region" description="Helical" evidence="8">
    <location>
        <begin position="76"/>
        <end position="94"/>
    </location>
</feature>
<dbReference type="Proteomes" id="UP000233293">
    <property type="component" value="Unassembled WGS sequence"/>
</dbReference>
<name>A0A2N3PSL8_9PROT</name>
<evidence type="ECO:0000313" key="11">
    <source>
        <dbReference type="Proteomes" id="UP000233293"/>
    </source>
</evidence>
<dbReference type="SUPFAM" id="SSF103473">
    <property type="entry name" value="MFS general substrate transporter"/>
    <property type="match status" value="1"/>
</dbReference>
<proteinExistence type="predicted"/>
<dbReference type="FunFam" id="1.20.1250.20:FF:000001">
    <property type="entry name" value="Dicarboxylate MFS transporter"/>
    <property type="match status" value="1"/>
</dbReference>
<dbReference type="InterPro" id="IPR011701">
    <property type="entry name" value="MFS"/>
</dbReference>
<keyword evidence="6 8" id="KW-1133">Transmembrane helix</keyword>
<evidence type="ECO:0000259" key="9">
    <source>
        <dbReference type="PROSITE" id="PS50850"/>
    </source>
</evidence>
<dbReference type="EMBL" id="PIUM01000020">
    <property type="protein sequence ID" value="PKU23401.1"/>
    <property type="molecule type" value="Genomic_DNA"/>
</dbReference>
<dbReference type="InterPro" id="IPR036259">
    <property type="entry name" value="MFS_trans_sf"/>
</dbReference>
<sequence>MGAKAIAAATVGNLLEIYDFIAYAMFAVPISKAFFPPGNDYVALILTFVTFGMGFLARPLGALVIGAYADRHGRKGALSVTILMMAAGTAVIAFCPTYHSIGLAAPILVTLGRILQGFSAGGEVGGAVATLLENAPLKRRGFYSALQQTSQGCAVLVTGLVGVVMTQLFSQDEIMNGFWRIAFMIGLLIAPVGFYIRSRVEETPAFLSVRKEARESRILTLVVRHIRSVLLGILVMVLWTVATYVSNYFTTYAVREIHLSLQQSYIGQISYGITMLIVCPLAGRLSDAVGRLRCLITGAIGIGLVAYPAFWFLINHPGLGSLCLAQISIALFLALYASTASTVLGELFPTTVRATGVSLSYSFGVTIFGGFTPVIVTALLGYTGDKLAIAYYLIGAALFSILPLLLMRRRPALPA</sequence>
<dbReference type="PROSITE" id="PS50850">
    <property type="entry name" value="MFS"/>
    <property type="match status" value="1"/>
</dbReference>
<accession>A0A2N3PSL8</accession>
<dbReference type="Gene3D" id="1.20.1250.20">
    <property type="entry name" value="MFS general substrate transporter like domains"/>
    <property type="match status" value="1"/>
</dbReference>
<reference evidence="11" key="1">
    <citation type="submission" date="2017-12" db="EMBL/GenBank/DDBJ databases">
        <title>Draft genome sequence of Telmatospirillum siberiense 26-4b1T, an acidotolerant peatland alphaproteobacterium potentially involved in sulfur cycling.</title>
        <authorList>
            <person name="Hausmann B."/>
            <person name="Pjevac P."/>
            <person name="Schreck K."/>
            <person name="Herbold C.W."/>
            <person name="Daims H."/>
            <person name="Wagner M."/>
            <person name="Pester M."/>
            <person name="Loy A."/>
        </authorList>
    </citation>
    <scope>NUCLEOTIDE SEQUENCE [LARGE SCALE GENOMIC DNA]</scope>
    <source>
        <strain evidence="11">26-4b1</strain>
    </source>
</reference>
<dbReference type="GO" id="GO:0005886">
    <property type="term" value="C:plasma membrane"/>
    <property type="evidence" value="ECO:0007669"/>
    <property type="project" value="UniProtKB-SubCell"/>
</dbReference>
<keyword evidence="5" id="KW-0769">Symport</keyword>
<feature type="domain" description="Major facilitator superfamily (MFS) profile" evidence="9">
    <location>
        <begin position="5"/>
        <end position="412"/>
    </location>
</feature>
<dbReference type="Pfam" id="PF00083">
    <property type="entry name" value="Sugar_tr"/>
    <property type="match status" value="1"/>
</dbReference>
<evidence type="ECO:0000256" key="4">
    <source>
        <dbReference type="ARBA" id="ARBA00022692"/>
    </source>
</evidence>
<feature type="transmembrane region" description="Helical" evidence="8">
    <location>
        <begin position="218"/>
        <end position="245"/>
    </location>
</feature>
<keyword evidence="2" id="KW-0813">Transport</keyword>
<keyword evidence="3" id="KW-1003">Cell membrane</keyword>
<feature type="transmembrane region" description="Helical" evidence="8">
    <location>
        <begin position="388"/>
        <end position="407"/>
    </location>
</feature>
<keyword evidence="4 8" id="KW-0812">Transmembrane</keyword>
<organism evidence="10 11">
    <name type="scientific">Telmatospirillum siberiense</name>
    <dbReference type="NCBI Taxonomy" id="382514"/>
    <lineage>
        <taxon>Bacteria</taxon>
        <taxon>Pseudomonadati</taxon>
        <taxon>Pseudomonadota</taxon>
        <taxon>Alphaproteobacteria</taxon>
        <taxon>Rhodospirillales</taxon>
        <taxon>Rhodospirillaceae</taxon>
        <taxon>Telmatospirillum</taxon>
    </lineage>
</organism>
<evidence type="ECO:0000256" key="6">
    <source>
        <dbReference type="ARBA" id="ARBA00022989"/>
    </source>
</evidence>
<evidence type="ECO:0000256" key="8">
    <source>
        <dbReference type="SAM" id="Phobius"/>
    </source>
</evidence>
<evidence type="ECO:0000256" key="2">
    <source>
        <dbReference type="ARBA" id="ARBA00022448"/>
    </source>
</evidence>
<evidence type="ECO:0000256" key="3">
    <source>
        <dbReference type="ARBA" id="ARBA00022475"/>
    </source>
</evidence>
<dbReference type="InterPro" id="IPR051084">
    <property type="entry name" value="H+-coupled_symporters"/>
</dbReference>
<evidence type="ECO:0000256" key="5">
    <source>
        <dbReference type="ARBA" id="ARBA00022847"/>
    </source>
</evidence>
<evidence type="ECO:0000313" key="10">
    <source>
        <dbReference type="EMBL" id="PKU23401.1"/>
    </source>
</evidence>
<comment type="subcellular location">
    <subcellularLocation>
        <location evidence="1">Cell membrane</location>
        <topology evidence="1">Multi-pass membrane protein</topology>
    </subcellularLocation>
</comment>
<dbReference type="InterPro" id="IPR005828">
    <property type="entry name" value="MFS_sugar_transport-like"/>
</dbReference>
<evidence type="ECO:0000256" key="1">
    <source>
        <dbReference type="ARBA" id="ARBA00004651"/>
    </source>
</evidence>
<dbReference type="Pfam" id="PF07690">
    <property type="entry name" value="MFS_1"/>
    <property type="match status" value="1"/>
</dbReference>